<dbReference type="EMBL" id="BTSY01000003">
    <property type="protein sequence ID" value="GMT17694.1"/>
    <property type="molecule type" value="Genomic_DNA"/>
</dbReference>
<organism evidence="1 2">
    <name type="scientific">Pristionchus fissidentatus</name>
    <dbReference type="NCBI Taxonomy" id="1538716"/>
    <lineage>
        <taxon>Eukaryota</taxon>
        <taxon>Metazoa</taxon>
        <taxon>Ecdysozoa</taxon>
        <taxon>Nematoda</taxon>
        <taxon>Chromadorea</taxon>
        <taxon>Rhabditida</taxon>
        <taxon>Rhabditina</taxon>
        <taxon>Diplogasteromorpha</taxon>
        <taxon>Diplogasteroidea</taxon>
        <taxon>Neodiplogasteridae</taxon>
        <taxon>Pristionchus</taxon>
    </lineage>
</organism>
<sequence>LDMHDRLLARETLIALRQPAQFLYCPTISLSSRYQSARFSVPNNFYERFMKVVGLLWTQEGIVKETRAEHLKITHEMDRRGTWTGGYSVEWGEVTMKVE</sequence>
<comment type="caution">
    <text evidence="1">The sequence shown here is derived from an EMBL/GenBank/DDBJ whole genome shotgun (WGS) entry which is preliminary data.</text>
</comment>
<evidence type="ECO:0000313" key="1">
    <source>
        <dbReference type="EMBL" id="GMT17694.1"/>
    </source>
</evidence>
<accession>A0AAV5VIT2</accession>
<gene>
    <name evidence="1" type="ORF">PFISCL1PPCAC_8991</name>
</gene>
<proteinExistence type="predicted"/>
<name>A0AAV5VIT2_9BILA</name>
<feature type="non-terminal residue" evidence="1">
    <location>
        <position position="1"/>
    </location>
</feature>
<dbReference type="Proteomes" id="UP001432322">
    <property type="component" value="Unassembled WGS sequence"/>
</dbReference>
<protein>
    <submittedName>
        <fullName evidence="1">Uncharacterized protein</fullName>
    </submittedName>
</protein>
<dbReference type="AlphaFoldDB" id="A0AAV5VIT2"/>
<reference evidence="1" key="1">
    <citation type="submission" date="2023-10" db="EMBL/GenBank/DDBJ databases">
        <title>Genome assembly of Pristionchus species.</title>
        <authorList>
            <person name="Yoshida K."/>
            <person name="Sommer R.J."/>
        </authorList>
    </citation>
    <scope>NUCLEOTIDE SEQUENCE</scope>
    <source>
        <strain evidence="1">RS5133</strain>
    </source>
</reference>
<keyword evidence="2" id="KW-1185">Reference proteome</keyword>
<evidence type="ECO:0000313" key="2">
    <source>
        <dbReference type="Proteomes" id="UP001432322"/>
    </source>
</evidence>
<feature type="non-terminal residue" evidence="1">
    <location>
        <position position="99"/>
    </location>
</feature>